<keyword evidence="2" id="KW-0028">Amino-acid biosynthesis</keyword>
<dbReference type="InterPro" id="IPR042529">
    <property type="entry name" value="IF_2B-like_C"/>
</dbReference>
<feature type="binding site" evidence="2">
    <location>
        <begin position="45"/>
        <end position="47"/>
    </location>
    <ligand>
        <name>substrate</name>
    </ligand>
</feature>
<organism evidence="3 4">
    <name type="scientific">Pseudonocardia charpentierae</name>
    <dbReference type="NCBI Taxonomy" id="3075545"/>
    <lineage>
        <taxon>Bacteria</taxon>
        <taxon>Bacillati</taxon>
        <taxon>Actinomycetota</taxon>
        <taxon>Actinomycetes</taxon>
        <taxon>Pseudonocardiales</taxon>
        <taxon>Pseudonocardiaceae</taxon>
        <taxon>Pseudonocardia</taxon>
    </lineage>
</organism>
<sequence>MERPVDWDSGAIVAVDQTVLPAELRHLRLTTVDEVVDAIRRLVVRGAPVIGVTGAFGVAIAARQHEEPGGRLDQAAVRRDAQRIVDSRPTAVNLRWAVERVLTRLPDGADGVLAEAHTVLAEDERANRTAARRAADVLRDECPDRPLRVLTHCNSGALATMGGGTAFGAIRELAGDGRLEEAIATETRPLLQGARLTVWELHRAGLPHRLCVDSAAPAAMAAGLVDAVVVGADRIAANGDTANKIGTYGLACAAAHNRIPFVVVAPQSTVDADTLSGADIPIEERDADEVVRLAGADTTVPGTRAYNPAFDVTPAGLITAIVTEQQVWRP</sequence>
<comment type="function">
    <text evidence="2">Catalyzes the interconversion of methylthioribose-1-phosphate (MTR-1-P) into methylthioribulose-1-phosphate (MTRu-1-P).</text>
</comment>
<dbReference type="GO" id="GO:0046523">
    <property type="term" value="F:S-methyl-5-thioribose-1-phosphate isomerase activity"/>
    <property type="evidence" value="ECO:0007669"/>
    <property type="project" value="UniProtKB-EC"/>
</dbReference>
<dbReference type="Pfam" id="PF01008">
    <property type="entry name" value="IF-2B"/>
    <property type="match status" value="1"/>
</dbReference>
<evidence type="ECO:0000313" key="4">
    <source>
        <dbReference type="Proteomes" id="UP001183202"/>
    </source>
</evidence>
<feature type="binding site" evidence="2">
    <location>
        <position position="192"/>
    </location>
    <ligand>
        <name>substrate</name>
    </ligand>
</feature>
<feature type="site" description="Transition state stabilizer" evidence="2">
    <location>
        <position position="153"/>
    </location>
</feature>
<keyword evidence="2" id="KW-0486">Methionine biosynthesis</keyword>
<accession>A0ABU2NE52</accession>
<keyword evidence="1 2" id="KW-0413">Isomerase</keyword>
<comment type="similarity">
    <text evidence="2">Belongs to the EIF-2B alpha/beta/delta subunits family. MtnA subfamily.</text>
</comment>
<evidence type="ECO:0000256" key="1">
    <source>
        <dbReference type="ARBA" id="ARBA00023235"/>
    </source>
</evidence>
<dbReference type="Gene3D" id="3.40.50.10470">
    <property type="entry name" value="Translation initiation factor eif-2b, domain 2"/>
    <property type="match status" value="1"/>
</dbReference>
<dbReference type="InterPro" id="IPR037171">
    <property type="entry name" value="NagB/RpiA_transferase-like"/>
</dbReference>
<feature type="active site" description="Proton donor" evidence="2">
    <location>
        <position position="233"/>
    </location>
</feature>
<comment type="catalytic activity">
    <reaction evidence="2">
        <text>5-(methylsulfanyl)-alpha-D-ribose 1-phosphate = 5-(methylsulfanyl)-D-ribulose 1-phosphate</text>
        <dbReference type="Rhea" id="RHEA:19989"/>
        <dbReference type="ChEBI" id="CHEBI:58533"/>
        <dbReference type="ChEBI" id="CHEBI:58548"/>
        <dbReference type="EC" id="5.3.1.23"/>
    </reaction>
</comment>
<dbReference type="Gene3D" id="1.20.120.420">
    <property type="entry name" value="translation initiation factor eif-2b, domain 1"/>
    <property type="match status" value="1"/>
</dbReference>
<dbReference type="NCBIfam" id="TIGR00524">
    <property type="entry name" value="eIF-2B_rel"/>
    <property type="match status" value="1"/>
</dbReference>
<comment type="caution">
    <text evidence="3">The sequence shown here is derived from an EMBL/GenBank/DDBJ whole genome shotgun (WGS) entry which is preliminary data.</text>
</comment>
<dbReference type="EC" id="5.3.1.23" evidence="2"/>
<evidence type="ECO:0000256" key="2">
    <source>
        <dbReference type="HAMAP-Rule" id="MF_01678"/>
    </source>
</evidence>
<feature type="binding site" evidence="2">
    <location>
        <begin position="243"/>
        <end position="244"/>
    </location>
    <ligand>
        <name>substrate</name>
    </ligand>
</feature>
<dbReference type="PANTHER" id="PTHR43475:SF1">
    <property type="entry name" value="METHYLTHIORIBOSE-1-PHOSPHATE ISOMERASE"/>
    <property type="match status" value="1"/>
</dbReference>
<dbReference type="RefSeq" id="WP_311558744.1">
    <property type="nucleotide sequence ID" value="NZ_JAVREJ010000017.1"/>
</dbReference>
<dbReference type="PANTHER" id="PTHR43475">
    <property type="entry name" value="METHYLTHIORIBOSE-1-PHOSPHATE ISOMERASE"/>
    <property type="match status" value="1"/>
</dbReference>
<gene>
    <name evidence="2 3" type="primary">mtnA</name>
    <name evidence="3" type="ORF">RM445_22150</name>
</gene>
<dbReference type="SUPFAM" id="SSF100950">
    <property type="entry name" value="NagB/RpiA/CoA transferase-like"/>
    <property type="match status" value="1"/>
</dbReference>
<name>A0ABU2NE52_9PSEU</name>
<dbReference type="EMBL" id="JAVREJ010000017">
    <property type="protein sequence ID" value="MDT0352236.1"/>
    <property type="molecule type" value="Genomic_DNA"/>
</dbReference>
<dbReference type="InterPro" id="IPR027363">
    <property type="entry name" value="M1Pi_N"/>
</dbReference>
<dbReference type="InterPro" id="IPR000649">
    <property type="entry name" value="IF-2B-related"/>
</dbReference>
<proteinExistence type="inferred from homology"/>
<dbReference type="InterPro" id="IPR005251">
    <property type="entry name" value="IF-M1Pi"/>
</dbReference>
<keyword evidence="4" id="KW-1185">Reference proteome</keyword>
<dbReference type="InterPro" id="IPR011559">
    <property type="entry name" value="Initiation_fac_2B_a/b/d"/>
</dbReference>
<dbReference type="Proteomes" id="UP001183202">
    <property type="component" value="Unassembled WGS sequence"/>
</dbReference>
<evidence type="ECO:0000313" key="3">
    <source>
        <dbReference type="EMBL" id="MDT0352236.1"/>
    </source>
</evidence>
<dbReference type="NCBIfam" id="TIGR00512">
    <property type="entry name" value="salvage_mtnA"/>
    <property type="match status" value="1"/>
</dbReference>
<reference evidence="4" key="1">
    <citation type="submission" date="2023-07" db="EMBL/GenBank/DDBJ databases">
        <title>30 novel species of actinomycetes from the DSMZ collection.</title>
        <authorList>
            <person name="Nouioui I."/>
        </authorList>
    </citation>
    <scope>NUCLEOTIDE SEQUENCE [LARGE SCALE GENOMIC DNA]</scope>
    <source>
        <strain evidence="4">DSM 45834</strain>
    </source>
</reference>
<feature type="binding site" evidence="2">
    <location>
        <position position="88"/>
    </location>
    <ligand>
        <name>substrate</name>
    </ligand>
</feature>
<comment type="pathway">
    <text evidence="2">Amino-acid biosynthesis; L-methionine biosynthesis via salvage pathway; L-methionine from S-methyl-5-thio-alpha-D-ribose 1-phosphate: step 1/6.</text>
</comment>
<dbReference type="HAMAP" id="MF_01678">
    <property type="entry name" value="Salvage_MtnA"/>
    <property type="match status" value="1"/>
</dbReference>
<protein>
    <recommendedName>
        <fullName evidence="2">Methylthioribose-1-phosphate isomerase</fullName>
        <shortName evidence="2">M1Pi</shortName>
        <shortName evidence="2">MTR-1-P isomerase</shortName>
        <ecNumber evidence="2">5.3.1.23</ecNumber>
    </recommendedName>
    <alternativeName>
        <fullName evidence="2">S-methyl-5-thioribose-1-phosphate isomerase</fullName>
    </alternativeName>
</protein>
<dbReference type="NCBIfam" id="NF004326">
    <property type="entry name" value="PRK05720.1"/>
    <property type="match status" value="1"/>
</dbReference>